<keyword evidence="1" id="KW-0690">Ribosome biogenesis</keyword>
<dbReference type="OrthoDB" id="48998at2"/>
<evidence type="ECO:0000256" key="1">
    <source>
        <dbReference type="ARBA" id="ARBA00022517"/>
    </source>
</evidence>
<evidence type="ECO:0000256" key="6">
    <source>
        <dbReference type="ARBA" id="ARBA00044538"/>
    </source>
</evidence>
<gene>
    <name evidence="7" type="ORF">SCORR_v1c08290</name>
</gene>
<reference evidence="7 8" key="1">
    <citation type="submission" date="2017-07" db="EMBL/GenBank/DDBJ databases">
        <title>Complete genome sequence of Spiroplasma corruscae EC-1 (DSM 19793).</title>
        <authorList>
            <person name="Tsai Y.-M."/>
            <person name="Lo W.-S."/>
            <person name="Kuo C.-H."/>
        </authorList>
    </citation>
    <scope>NUCLEOTIDE SEQUENCE [LARGE SCALE GENOMIC DNA]</scope>
    <source>
        <strain evidence="7 8">EC-1</strain>
    </source>
</reference>
<name>A0A222EQC5_9MOLU</name>
<evidence type="ECO:0000256" key="3">
    <source>
        <dbReference type="ARBA" id="ARBA00022801"/>
    </source>
</evidence>
<evidence type="ECO:0000256" key="5">
    <source>
        <dbReference type="ARBA" id="ARBA00044503"/>
    </source>
</evidence>
<sequence length="104" mass="11878">MIKSEFVIKNNLFQSFYVKGHANFDKYNKDLVCSAVTSIVSGSLNGFDILYKDDLELIVDNNRISVNIINNCSEIQLLISFIFIQLETVAVQYPKYFSLKKVGE</sequence>
<dbReference type="SUPFAM" id="SSF118010">
    <property type="entry name" value="TM1457-like"/>
    <property type="match status" value="1"/>
</dbReference>
<dbReference type="Pfam" id="PF04327">
    <property type="entry name" value="Peptidase_Prp"/>
    <property type="match status" value="1"/>
</dbReference>
<dbReference type="GO" id="GO:0042254">
    <property type="term" value="P:ribosome biogenesis"/>
    <property type="evidence" value="ECO:0007669"/>
    <property type="project" value="UniProtKB-KW"/>
</dbReference>
<evidence type="ECO:0000313" key="8">
    <source>
        <dbReference type="Proteomes" id="UP000203229"/>
    </source>
</evidence>
<dbReference type="Gene3D" id="3.30.70.1490">
    <property type="entry name" value="Cysteine protease Prp"/>
    <property type="match status" value="1"/>
</dbReference>
<dbReference type="KEGG" id="scou:SCORR_v1c08290"/>
<protein>
    <recommendedName>
        <fullName evidence="6">Ribosomal processing cysteine protease Prp</fullName>
    </recommendedName>
</protein>
<comment type="similarity">
    <text evidence="5">Belongs to the Prp family.</text>
</comment>
<dbReference type="CDD" id="cd16332">
    <property type="entry name" value="Prp-like"/>
    <property type="match status" value="1"/>
</dbReference>
<dbReference type="InterPro" id="IPR036764">
    <property type="entry name" value="Peptidase_Prp_sf"/>
</dbReference>
<dbReference type="AlphaFoldDB" id="A0A222EQC5"/>
<dbReference type="RefSeq" id="WP_094049491.1">
    <property type="nucleotide sequence ID" value="NZ_CP022535.1"/>
</dbReference>
<dbReference type="EMBL" id="CP022535">
    <property type="protein sequence ID" value="ASP28601.1"/>
    <property type="molecule type" value="Genomic_DNA"/>
</dbReference>
<dbReference type="PANTHER" id="PTHR39178:SF1">
    <property type="entry name" value="RIBOSOMAL-PROCESSING CYSTEINE PROTEASE PRP"/>
    <property type="match status" value="1"/>
</dbReference>
<dbReference type="GO" id="GO:0008234">
    <property type="term" value="F:cysteine-type peptidase activity"/>
    <property type="evidence" value="ECO:0007669"/>
    <property type="project" value="UniProtKB-KW"/>
</dbReference>
<keyword evidence="2" id="KW-0645">Protease</keyword>
<accession>A0A222EQC5</accession>
<evidence type="ECO:0000313" key="7">
    <source>
        <dbReference type="EMBL" id="ASP28601.1"/>
    </source>
</evidence>
<proteinExistence type="inferred from homology"/>
<keyword evidence="8" id="KW-1185">Reference proteome</keyword>
<dbReference type="Proteomes" id="UP000203229">
    <property type="component" value="Chromosome"/>
</dbReference>
<keyword evidence="4" id="KW-0788">Thiol protease</keyword>
<organism evidence="7 8">
    <name type="scientific">Spiroplasma corruscae</name>
    <dbReference type="NCBI Taxonomy" id="216934"/>
    <lineage>
        <taxon>Bacteria</taxon>
        <taxon>Bacillati</taxon>
        <taxon>Mycoplasmatota</taxon>
        <taxon>Mollicutes</taxon>
        <taxon>Entomoplasmatales</taxon>
        <taxon>Spiroplasmataceae</taxon>
        <taxon>Spiroplasma</taxon>
    </lineage>
</organism>
<dbReference type="InterPro" id="IPR007422">
    <property type="entry name" value="Peptidase_Prp"/>
</dbReference>
<evidence type="ECO:0000256" key="2">
    <source>
        <dbReference type="ARBA" id="ARBA00022670"/>
    </source>
</evidence>
<evidence type="ECO:0000256" key="4">
    <source>
        <dbReference type="ARBA" id="ARBA00022807"/>
    </source>
</evidence>
<dbReference type="PANTHER" id="PTHR39178">
    <property type="entry name" value="HYPOTHETICAL RIBOSOME-ASSOCIATED PROTEIN"/>
    <property type="match status" value="1"/>
</dbReference>
<keyword evidence="3" id="KW-0378">Hydrolase</keyword>
<dbReference type="GO" id="GO:0006508">
    <property type="term" value="P:proteolysis"/>
    <property type="evidence" value="ECO:0007669"/>
    <property type="project" value="UniProtKB-KW"/>
</dbReference>